<sequence>MEDNKYPENYFEHYIFSFSSTSQTLDKTGFENLARLYIDIEGSDTFSELIKEIQLIKENDDWSYFEEVARNFEIKDLSNDKLKEMAEVAIKVSIDMNY</sequence>
<proteinExistence type="predicted"/>
<protein>
    <recommendedName>
        <fullName evidence="3">CdiI immunity protein domain-containing protein</fullName>
    </recommendedName>
</protein>
<reference evidence="1 2" key="1">
    <citation type="journal article" date="2014" name="Int. J. Syst. Evol. Microbiol.">
        <title>Complete genome sequence of Corynebacterium casei LMG S-19264T (=DSM 44701T), isolated from a smear-ripened cheese.</title>
        <authorList>
            <consortium name="US DOE Joint Genome Institute (JGI-PGF)"/>
            <person name="Walter F."/>
            <person name="Albersmeier A."/>
            <person name="Kalinowski J."/>
            <person name="Ruckert C."/>
        </authorList>
    </citation>
    <scope>NUCLEOTIDE SEQUENCE [LARGE SCALE GENOMIC DNA]</scope>
    <source>
        <strain evidence="1 2">CGMCC 1.15286</strain>
    </source>
</reference>
<gene>
    <name evidence="1" type="ORF">GCM10010918_11620</name>
</gene>
<keyword evidence="2" id="KW-1185">Reference proteome</keyword>
<dbReference type="EMBL" id="BMHY01000002">
    <property type="protein sequence ID" value="GGG60076.1"/>
    <property type="molecule type" value="Genomic_DNA"/>
</dbReference>
<comment type="caution">
    <text evidence="1">The sequence shown here is derived from an EMBL/GenBank/DDBJ whole genome shotgun (WGS) entry which is preliminary data.</text>
</comment>
<organism evidence="1 2">
    <name type="scientific">Paenibacillus radicis</name>
    <name type="common">ex Gao et al. 2016</name>
    <dbReference type="NCBI Taxonomy" id="1737354"/>
    <lineage>
        <taxon>Bacteria</taxon>
        <taxon>Bacillati</taxon>
        <taxon>Bacillota</taxon>
        <taxon>Bacilli</taxon>
        <taxon>Bacillales</taxon>
        <taxon>Paenibacillaceae</taxon>
        <taxon>Paenibacillus</taxon>
    </lineage>
</organism>
<name>A0A917LVW3_9BACL</name>
<dbReference type="RefSeq" id="WP_188888013.1">
    <property type="nucleotide sequence ID" value="NZ_BMHY01000002.1"/>
</dbReference>
<dbReference type="Proteomes" id="UP000600247">
    <property type="component" value="Unassembled WGS sequence"/>
</dbReference>
<dbReference type="AlphaFoldDB" id="A0A917LVW3"/>
<evidence type="ECO:0000313" key="1">
    <source>
        <dbReference type="EMBL" id="GGG60076.1"/>
    </source>
</evidence>
<accession>A0A917LVW3</accession>
<evidence type="ECO:0008006" key="3">
    <source>
        <dbReference type="Google" id="ProtNLM"/>
    </source>
</evidence>
<evidence type="ECO:0000313" key="2">
    <source>
        <dbReference type="Proteomes" id="UP000600247"/>
    </source>
</evidence>